<reference evidence="1" key="1">
    <citation type="submission" date="2024-03" db="EMBL/GenBank/DDBJ databases">
        <title>Novel Streptomyces species of biotechnological and ecological value are a feature of Machair soil.</title>
        <authorList>
            <person name="Prole J.R."/>
            <person name="Goodfellow M."/>
            <person name="Allenby N."/>
            <person name="Ward A.C."/>
        </authorList>
    </citation>
    <scope>NUCLEOTIDE SEQUENCE</scope>
    <source>
        <strain evidence="1">MS1.AVA.4</strain>
    </source>
</reference>
<protein>
    <submittedName>
        <fullName evidence="1">Uncharacterized protein</fullName>
    </submittedName>
</protein>
<evidence type="ECO:0000313" key="1">
    <source>
        <dbReference type="EMBL" id="MEJ8655854.1"/>
    </source>
</evidence>
<evidence type="ECO:0000313" key="2">
    <source>
        <dbReference type="Proteomes" id="UP001375539"/>
    </source>
</evidence>
<sequence length="43" mass="4462">MAVDSPTVIGLPDGRTGEALVVNIHFNGQGWTMELIGSGPVPQ</sequence>
<proteinExistence type="predicted"/>
<keyword evidence="2" id="KW-1185">Reference proteome</keyword>
<comment type="caution">
    <text evidence="1">The sequence shown here is derived from an EMBL/GenBank/DDBJ whole genome shotgun (WGS) entry which is preliminary data.</text>
</comment>
<dbReference type="EMBL" id="JBBKAI010000002">
    <property type="protein sequence ID" value="MEJ8655854.1"/>
    <property type="molecule type" value="Genomic_DNA"/>
</dbReference>
<dbReference type="Proteomes" id="UP001375539">
    <property type="component" value="Unassembled WGS sequence"/>
</dbReference>
<accession>A0ACC6QC02</accession>
<organism evidence="1 2">
    <name type="scientific">Streptomyces pratisoli</name>
    <dbReference type="NCBI Taxonomy" id="3139917"/>
    <lineage>
        <taxon>Bacteria</taxon>
        <taxon>Bacillati</taxon>
        <taxon>Actinomycetota</taxon>
        <taxon>Actinomycetes</taxon>
        <taxon>Kitasatosporales</taxon>
        <taxon>Streptomycetaceae</taxon>
        <taxon>Streptomyces</taxon>
    </lineage>
</organism>
<gene>
    <name evidence="1" type="ORF">WKI58_04790</name>
</gene>
<name>A0ACC6QC02_9ACTN</name>